<accession>A0A7W9AHI5</accession>
<dbReference type="Proteomes" id="UP000549617">
    <property type="component" value="Unassembled WGS sequence"/>
</dbReference>
<comment type="caution">
    <text evidence="7">The sequence shown here is derived from an EMBL/GenBank/DDBJ whole genome shotgun (WGS) entry which is preliminary data.</text>
</comment>
<protein>
    <submittedName>
        <fullName evidence="7">Adenosine deaminase</fullName>
        <ecNumber evidence="7">3.5.4.4</ecNumber>
    </submittedName>
</protein>
<dbReference type="InterPro" id="IPR032466">
    <property type="entry name" value="Metal_Hydrolase"/>
</dbReference>
<evidence type="ECO:0000256" key="2">
    <source>
        <dbReference type="ARBA" id="ARBA00006676"/>
    </source>
</evidence>
<reference evidence="7 8" key="1">
    <citation type="submission" date="2020-08" db="EMBL/GenBank/DDBJ databases">
        <title>Genomic Encyclopedia of Type Strains, Phase IV (KMG-IV): sequencing the most valuable type-strain genomes for metagenomic binning, comparative biology and taxonomic classification.</title>
        <authorList>
            <person name="Goeker M."/>
        </authorList>
    </citation>
    <scope>NUCLEOTIDE SEQUENCE [LARGE SCALE GENOMIC DNA]</scope>
    <source>
        <strain evidence="7 8">DSM 25079</strain>
    </source>
</reference>
<evidence type="ECO:0000259" key="6">
    <source>
        <dbReference type="Pfam" id="PF00962"/>
    </source>
</evidence>
<gene>
    <name evidence="7" type="ORF">FHS49_001686</name>
</gene>
<dbReference type="GO" id="GO:0046872">
    <property type="term" value="F:metal ion binding"/>
    <property type="evidence" value="ECO:0007669"/>
    <property type="project" value="UniProtKB-KW"/>
</dbReference>
<dbReference type="PANTHER" id="PTHR43114:SF6">
    <property type="entry name" value="ADENINE DEAMINASE"/>
    <property type="match status" value="1"/>
</dbReference>
<dbReference type="GO" id="GO:0016814">
    <property type="term" value="F:hydrolase activity, acting on carbon-nitrogen (but not peptide) bonds, in cyclic amidines"/>
    <property type="evidence" value="ECO:0007669"/>
    <property type="project" value="UniProtKB-ARBA"/>
</dbReference>
<name>A0A7W9AHI5_9SPHN</name>
<dbReference type="Pfam" id="PF00962">
    <property type="entry name" value="A_deaminase"/>
    <property type="match status" value="1"/>
</dbReference>
<dbReference type="EC" id="3.5.4.4" evidence="7"/>
<dbReference type="AlphaFoldDB" id="A0A7W9AHI5"/>
<proteinExistence type="inferred from homology"/>
<evidence type="ECO:0000313" key="8">
    <source>
        <dbReference type="Proteomes" id="UP000549617"/>
    </source>
</evidence>
<keyword evidence="8" id="KW-1185">Reference proteome</keyword>
<evidence type="ECO:0000256" key="3">
    <source>
        <dbReference type="ARBA" id="ARBA00022723"/>
    </source>
</evidence>
<keyword evidence="4 7" id="KW-0378">Hydrolase</keyword>
<dbReference type="InterPro" id="IPR006650">
    <property type="entry name" value="A/AMP_deam_AS"/>
</dbReference>
<evidence type="ECO:0000256" key="5">
    <source>
        <dbReference type="ARBA" id="ARBA00022833"/>
    </source>
</evidence>
<dbReference type="GO" id="GO:0009168">
    <property type="term" value="P:purine ribonucleoside monophosphate biosynthetic process"/>
    <property type="evidence" value="ECO:0007669"/>
    <property type="project" value="InterPro"/>
</dbReference>
<sequence>MHSESYGDWTPEQAEAGVLSDAQAMRVLARRLPKAELHVHFLGAVRRSFPFADNSQRLLPDEYAGATDFFARLRQVAPSLTSAHMFEQATLRLLEEHINCGCVHVEVMATPGEIGFSPVPPIDALLAMGRAFEEIRRYTGVTGGIILGTDRADDPKRGFDVVELAMKARDAGAPVLGIGNDGDLINPVIDFAPALEFARKQGFHTTCHLDTPQDVIEGLALPLDRADHAYDLKGRPELMAQYKARNIPITSAPGAVAYMMPGVVKSPADHPADEFRRFGIKTSIGTDDPSFFHTDIAQEYLQAQQVYGWDRYDMVEVAMTSLEMAWIDPRDRDERLAAWRMAAEGLIEDPRSTRAPVAA</sequence>
<dbReference type="InterPro" id="IPR001365">
    <property type="entry name" value="A_deaminase_dom"/>
</dbReference>
<dbReference type="PROSITE" id="PS00485">
    <property type="entry name" value="A_DEAMINASE"/>
    <property type="match status" value="1"/>
</dbReference>
<keyword evidence="3" id="KW-0479">Metal-binding</keyword>
<dbReference type="InterPro" id="IPR006330">
    <property type="entry name" value="Ado/ade_deaminase"/>
</dbReference>
<evidence type="ECO:0000256" key="4">
    <source>
        <dbReference type="ARBA" id="ARBA00022801"/>
    </source>
</evidence>
<dbReference type="SUPFAM" id="SSF51556">
    <property type="entry name" value="Metallo-dependent hydrolases"/>
    <property type="match status" value="1"/>
</dbReference>
<dbReference type="EMBL" id="JACIJC010000002">
    <property type="protein sequence ID" value="MBB5685678.1"/>
    <property type="molecule type" value="Genomic_DNA"/>
</dbReference>
<dbReference type="PANTHER" id="PTHR43114">
    <property type="entry name" value="ADENINE DEAMINASE"/>
    <property type="match status" value="1"/>
</dbReference>
<dbReference type="Gene3D" id="3.20.20.140">
    <property type="entry name" value="Metal-dependent hydrolases"/>
    <property type="match status" value="1"/>
</dbReference>
<comment type="similarity">
    <text evidence="2">Belongs to the metallo-dependent hydrolases superfamily. Adenosine and AMP deaminases family.</text>
</comment>
<evidence type="ECO:0000313" key="7">
    <source>
        <dbReference type="EMBL" id="MBB5685678.1"/>
    </source>
</evidence>
<feature type="domain" description="Adenosine deaminase" evidence="6">
    <location>
        <begin position="33"/>
        <end position="332"/>
    </location>
</feature>
<dbReference type="GO" id="GO:0019239">
    <property type="term" value="F:deaminase activity"/>
    <property type="evidence" value="ECO:0007669"/>
    <property type="project" value="InterPro"/>
</dbReference>
<evidence type="ECO:0000256" key="1">
    <source>
        <dbReference type="ARBA" id="ARBA00001947"/>
    </source>
</evidence>
<dbReference type="RefSeq" id="WP_184017193.1">
    <property type="nucleotide sequence ID" value="NZ_JACIJC010000002.1"/>
</dbReference>
<organism evidence="7 8">
    <name type="scientific">Sphingobium boeckii</name>
    <dbReference type="NCBI Taxonomy" id="1082345"/>
    <lineage>
        <taxon>Bacteria</taxon>
        <taxon>Pseudomonadati</taxon>
        <taxon>Pseudomonadota</taxon>
        <taxon>Alphaproteobacteria</taxon>
        <taxon>Sphingomonadales</taxon>
        <taxon>Sphingomonadaceae</taxon>
        <taxon>Sphingobium</taxon>
    </lineage>
</organism>
<keyword evidence="5" id="KW-0862">Zinc</keyword>
<comment type="cofactor">
    <cofactor evidence="1">
        <name>Zn(2+)</name>
        <dbReference type="ChEBI" id="CHEBI:29105"/>
    </cofactor>
</comment>